<dbReference type="PANTHER" id="PTHR45758">
    <property type="entry name" value="MITOFERRIN-1-RELATED"/>
    <property type="match status" value="1"/>
</dbReference>
<evidence type="ECO:0000256" key="9">
    <source>
        <dbReference type="ARBA" id="ARBA00023065"/>
    </source>
</evidence>
<evidence type="ECO:0000256" key="7">
    <source>
        <dbReference type="ARBA" id="ARBA00022989"/>
    </source>
</evidence>
<dbReference type="STRING" id="7244.B4M6G1"/>
<dbReference type="eggNOG" id="KOG0760">
    <property type="taxonomic scope" value="Eukaryota"/>
</dbReference>
<comment type="subcellular location">
    <subcellularLocation>
        <location evidence="1">Mitochondrion inner membrane</location>
        <topology evidence="1">Multi-pass membrane protein</topology>
    </subcellularLocation>
</comment>
<dbReference type="GO" id="GO:0005743">
    <property type="term" value="C:mitochondrial inner membrane"/>
    <property type="evidence" value="ECO:0007669"/>
    <property type="project" value="UniProtKB-SubCell"/>
</dbReference>
<protein>
    <submittedName>
        <fullName evidence="14">Uncharacterized protein, isoform A</fullName>
    </submittedName>
    <submittedName>
        <fullName evidence="15">Uncharacterized protein, isoform B</fullName>
    </submittedName>
</protein>
<dbReference type="GO" id="GO:0048250">
    <property type="term" value="P:iron import into the mitochondrion"/>
    <property type="evidence" value="ECO:0007669"/>
    <property type="project" value="TreeGrafter"/>
</dbReference>
<dbReference type="SUPFAM" id="SSF103506">
    <property type="entry name" value="Mitochondrial carrier"/>
    <property type="match status" value="1"/>
</dbReference>
<dbReference type="FunFam" id="1.50.40.10:FF:000196">
    <property type="entry name" value="mitoferrin"/>
    <property type="match status" value="1"/>
</dbReference>
<evidence type="ECO:0000256" key="5">
    <source>
        <dbReference type="ARBA" id="ARBA00022692"/>
    </source>
</evidence>
<dbReference type="Pfam" id="PF00153">
    <property type="entry name" value="Mito_carr"/>
    <property type="match status" value="3"/>
</dbReference>
<evidence type="ECO:0000256" key="11">
    <source>
        <dbReference type="ARBA" id="ARBA00023136"/>
    </source>
</evidence>
<evidence type="ECO:0000256" key="6">
    <source>
        <dbReference type="ARBA" id="ARBA00022792"/>
    </source>
</evidence>
<evidence type="ECO:0000256" key="10">
    <source>
        <dbReference type="ARBA" id="ARBA00023128"/>
    </source>
</evidence>
<keyword evidence="3 13" id="KW-0813">Transport</keyword>
<dbReference type="AlphaFoldDB" id="B4M6G1"/>
<evidence type="ECO:0000256" key="12">
    <source>
        <dbReference type="PROSITE-ProRule" id="PRU00282"/>
    </source>
</evidence>
<evidence type="ECO:0000256" key="4">
    <source>
        <dbReference type="ARBA" id="ARBA00022496"/>
    </source>
</evidence>
<evidence type="ECO:0000256" key="2">
    <source>
        <dbReference type="ARBA" id="ARBA00006375"/>
    </source>
</evidence>
<dbReference type="PROSITE" id="PS50920">
    <property type="entry name" value="SOLCAR"/>
    <property type="match status" value="3"/>
</dbReference>
<dbReference type="EMBL" id="CH940652">
    <property type="protein sequence ID" value="KRF78763.1"/>
    <property type="molecule type" value="Genomic_DNA"/>
</dbReference>
<feature type="repeat" description="Solcar" evidence="12">
    <location>
        <begin position="127"/>
        <end position="211"/>
    </location>
</feature>
<keyword evidence="7" id="KW-1133">Transmembrane helix</keyword>
<evidence type="ECO:0000256" key="13">
    <source>
        <dbReference type="RuleBase" id="RU000488"/>
    </source>
</evidence>
<organism evidence="14 16">
    <name type="scientific">Drosophila virilis</name>
    <name type="common">Fruit fly</name>
    <dbReference type="NCBI Taxonomy" id="7244"/>
    <lineage>
        <taxon>Eukaryota</taxon>
        <taxon>Metazoa</taxon>
        <taxon>Ecdysozoa</taxon>
        <taxon>Arthropoda</taxon>
        <taxon>Hexapoda</taxon>
        <taxon>Insecta</taxon>
        <taxon>Pterygota</taxon>
        <taxon>Neoptera</taxon>
        <taxon>Endopterygota</taxon>
        <taxon>Diptera</taxon>
        <taxon>Brachycera</taxon>
        <taxon>Muscomorpha</taxon>
        <taxon>Ephydroidea</taxon>
        <taxon>Drosophilidae</taxon>
        <taxon>Drosophila</taxon>
    </lineage>
</organism>
<dbReference type="FunCoup" id="B4M6G1">
    <property type="interactions" value="1596"/>
</dbReference>
<keyword evidence="16" id="KW-1185">Reference proteome</keyword>
<dbReference type="InterPro" id="IPR023395">
    <property type="entry name" value="MCP_dom_sf"/>
</dbReference>
<keyword evidence="10" id="KW-0496">Mitochondrion</keyword>
<dbReference type="GO" id="GO:0015093">
    <property type="term" value="F:ferrous iron transmembrane transporter activity"/>
    <property type="evidence" value="ECO:0007669"/>
    <property type="project" value="TreeGrafter"/>
</dbReference>
<keyword evidence="8" id="KW-0408">Iron</keyword>
<dbReference type="OrthoDB" id="43906at2759"/>
<keyword evidence="5 12" id="KW-0812">Transmembrane</keyword>
<keyword evidence="6" id="KW-0999">Mitochondrion inner membrane</keyword>
<feature type="repeat" description="Solcar" evidence="12">
    <location>
        <begin position="218"/>
        <end position="303"/>
    </location>
</feature>
<evidence type="ECO:0000313" key="15">
    <source>
        <dbReference type="EMBL" id="KRF78763.1"/>
    </source>
</evidence>
<dbReference type="HOGENOM" id="CLU_015166_3_1_1"/>
<keyword evidence="9" id="KW-0406">Ion transport</keyword>
<proteinExistence type="inferred from homology"/>
<evidence type="ECO:0000256" key="1">
    <source>
        <dbReference type="ARBA" id="ARBA00004448"/>
    </source>
</evidence>
<reference evidence="14" key="3">
    <citation type="submission" date="2008-06" db="EMBL/GenBank/DDBJ databases">
        <authorList>
            <consortium name="FlyBase"/>
        </authorList>
    </citation>
    <scope>NUCLEOTIDE SEQUENCE</scope>
    <source>
        <strain evidence="14">TSC#15010-1051.87</strain>
    </source>
</reference>
<evidence type="ECO:0000256" key="8">
    <source>
        <dbReference type="ARBA" id="ARBA00023004"/>
    </source>
</evidence>
<dbReference type="Proteomes" id="UP000008792">
    <property type="component" value="Unassembled WGS sequence"/>
</dbReference>
<evidence type="ECO:0000313" key="14">
    <source>
        <dbReference type="EMBL" id="EDW59237.2"/>
    </source>
</evidence>
<reference evidence="14" key="2">
    <citation type="journal article" date="2008" name="Bioinformatics">
        <title>Assembly reconciliation.</title>
        <authorList>
            <person name="Zimin A.V."/>
            <person name="Smith D.R."/>
            <person name="Sutton G."/>
            <person name="Yorke J.A."/>
        </authorList>
    </citation>
    <scope>NUCLEOTIDE SEQUENCE</scope>
    <source>
        <strain evidence="14">TSC#15010-1051.87</strain>
    </source>
</reference>
<sequence>MCVCVYVCATQSQFQIPTEANAMNIDDYESLPTTSVGINMTAGALAGVLEHIVMYPLDSVKTRMQSLTSPTAHLNIMATLRNMISREGIMRPIRGASAVVLGAGPAHSLYFGVYEMTKESLTKVTSHNHLNYVLSGSLATLIHDAISNPTDVIKQRMQMYNSPYTSVIRCMRDVYHKEGLRAFYRSYSTQLVMNIPYQTIHFTTYEFLQNMLNVERKYNPVVHMAAGGAAGAAAAAITTPMDVIKTLLNTQETGLTKGMIEASRKIYRMAGPRGFFKGITARVLYSMPATAICWSTYEFFKFYLCGLKPEDYKSSITGRSELAKPVPSVDYVLPKSESDEQDVELAEVMPKDATTLHPAPPTVNASGAIKTVCELSTRTAAPTINLHTRHTEVKNPYERGFSNT</sequence>
<dbReference type="InParanoid" id="B4M6G1"/>
<keyword evidence="11 12" id="KW-0472">Membrane</keyword>
<dbReference type="InterPro" id="IPR018108">
    <property type="entry name" value="MCP_transmembrane"/>
</dbReference>
<accession>B4M6G1</accession>
<comment type="similarity">
    <text evidence="2 13">Belongs to the mitochondrial carrier (TC 2.A.29) family.</text>
</comment>
<evidence type="ECO:0000256" key="3">
    <source>
        <dbReference type="ARBA" id="ARBA00022448"/>
    </source>
</evidence>
<feature type="repeat" description="Solcar" evidence="12">
    <location>
        <begin position="34"/>
        <end position="120"/>
    </location>
</feature>
<name>B4M6G1_DROVI</name>
<evidence type="ECO:0000313" key="16">
    <source>
        <dbReference type="Proteomes" id="UP000008792"/>
    </source>
</evidence>
<keyword evidence="4" id="KW-0410">Iron transport</keyword>
<reference evidence="14 16" key="1">
    <citation type="journal article" date="2007" name="Nature">
        <title>Evolution of genes and genomes on the Drosophila phylogeny.</title>
        <authorList>
            <consortium name="Drosophila 12 Genomes Consortium"/>
            <person name="Clark A.G."/>
            <person name="Eisen M.B."/>
            <person name="Smith D.R."/>
            <person name="Bergman C.M."/>
            <person name="Oliver B."/>
            <person name="Markow T.A."/>
            <person name="Kaufman T.C."/>
            <person name="Kellis M."/>
            <person name="Gelbart W."/>
            <person name="Iyer V.N."/>
            <person name="Pollard D.A."/>
            <person name="Sackton T.B."/>
            <person name="Larracuente A.M."/>
            <person name="Singh N.D."/>
            <person name="Abad J.P."/>
            <person name="Abt D.N."/>
            <person name="Adryan B."/>
            <person name="Aguade M."/>
            <person name="Akashi H."/>
            <person name="Anderson W.W."/>
            <person name="Aquadro C.F."/>
            <person name="Ardell D.H."/>
            <person name="Arguello R."/>
            <person name="Artieri C.G."/>
            <person name="Barbash D.A."/>
            <person name="Barker D."/>
            <person name="Barsanti P."/>
            <person name="Batterham P."/>
            <person name="Batzoglou S."/>
            <person name="Begun D."/>
            <person name="Bhutkar A."/>
            <person name="Blanco E."/>
            <person name="Bosak S.A."/>
            <person name="Bradley R.K."/>
            <person name="Brand A.D."/>
            <person name="Brent M.R."/>
            <person name="Brooks A.N."/>
            <person name="Brown R.H."/>
            <person name="Butlin R.K."/>
            <person name="Caggese C."/>
            <person name="Calvi B.R."/>
            <person name="Bernardo de Carvalho A."/>
            <person name="Caspi A."/>
            <person name="Castrezana S."/>
            <person name="Celniker S.E."/>
            <person name="Chang J.L."/>
            <person name="Chapple C."/>
            <person name="Chatterji S."/>
            <person name="Chinwalla A."/>
            <person name="Civetta A."/>
            <person name="Clifton S.W."/>
            <person name="Comeron J.M."/>
            <person name="Costello J.C."/>
            <person name="Coyne J.A."/>
            <person name="Daub J."/>
            <person name="David R.G."/>
            <person name="Delcher A.L."/>
            <person name="Delehaunty K."/>
            <person name="Do C.B."/>
            <person name="Ebling H."/>
            <person name="Edwards K."/>
            <person name="Eickbush T."/>
            <person name="Evans J.D."/>
            <person name="Filipski A."/>
            <person name="Findeiss S."/>
            <person name="Freyhult E."/>
            <person name="Fulton L."/>
            <person name="Fulton R."/>
            <person name="Garcia A.C."/>
            <person name="Gardiner A."/>
            <person name="Garfield D.A."/>
            <person name="Garvin B.E."/>
            <person name="Gibson G."/>
            <person name="Gilbert D."/>
            <person name="Gnerre S."/>
            <person name="Godfrey J."/>
            <person name="Good R."/>
            <person name="Gotea V."/>
            <person name="Gravely B."/>
            <person name="Greenberg A.J."/>
            <person name="Griffiths-Jones S."/>
            <person name="Gross S."/>
            <person name="Guigo R."/>
            <person name="Gustafson E.A."/>
            <person name="Haerty W."/>
            <person name="Hahn M.W."/>
            <person name="Halligan D.L."/>
            <person name="Halpern A.L."/>
            <person name="Halter G.M."/>
            <person name="Han M.V."/>
            <person name="Heger A."/>
            <person name="Hillier L."/>
            <person name="Hinrichs A.S."/>
            <person name="Holmes I."/>
            <person name="Hoskins R.A."/>
            <person name="Hubisz M.J."/>
            <person name="Hultmark D."/>
            <person name="Huntley M.A."/>
            <person name="Jaffe D.B."/>
            <person name="Jagadeeshan S."/>
            <person name="Jeck W.R."/>
            <person name="Johnson J."/>
            <person name="Jones C.D."/>
            <person name="Jordan W.C."/>
            <person name="Karpen G.H."/>
            <person name="Kataoka E."/>
            <person name="Keightley P.D."/>
            <person name="Kheradpour P."/>
            <person name="Kirkness E.F."/>
            <person name="Koerich L.B."/>
            <person name="Kristiansen K."/>
            <person name="Kudrna D."/>
            <person name="Kulathinal R.J."/>
            <person name="Kumar S."/>
            <person name="Kwok R."/>
            <person name="Lander E."/>
            <person name="Langley C.H."/>
            <person name="Lapoint R."/>
            <person name="Lazzaro B.P."/>
            <person name="Lee S.J."/>
            <person name="Levesque L."/>
            <person name="Li R."/>
            <person name="Lin C.F."/>
            <person name="Lin M.F."/>
            <person name="Lindblad-Toh K."/>
            <person name="Llopart A."/>
            <person name="Long M."/>
            <person name="Low L."/>
            <person name="Lozovsky E."/>
            <person name="Lu J."/>
            <person name="Luo M."/>
            <person name="Machado C.A."/>
            <person name="Makalowski W."/>
            <person name="Marzo M."/>
            <person name="Matsuda M."/>
            <person name="Matzkin L."/>
            <person name="McAllister B."/>
            <person name="McBride C.S."/>
            <person name="McKernan B."/>
            <person name="McKernan K."/>
            <person name="Mendez-Lago M."/>
            <person name="Minx P."/>
            <person name="Mollenhauer M.U."/>
            <person name="Montooth K."/>
            <person name="Mount S.M."/>
            <person name="Mu X."/>
            <person name="Myers E."/>
            <person name="Negre B."/>
            <person name="Newfeld S."/>
            <person name="Nielsen R."/>
            <person name="Noor M.A."/>
            <person name="O'Grady P."/>
            <person name="Pachter L."/>
            <person name="Papaceit M."/>
            <person name="Parisi M.J."/>
            <person name="Parisi M."/>
            <person name="Parts L."/>
            <person name="Pedersen J.S."/>
            <person name="Pesole G."/>
            <person name="Phillippy A.M."/>
            <person name="Ponting C.P."/>
            <person name="Pop M."/>
            <person name="Porcelli D."/>
            <person name="Powell J.R."/>
            <person name="Prohaska S."/>
            <person name="Pruitt K."/>
            <person name="Puig M."/>
            <person name="Quesneville H."/>
            <person name="Ram K.R."/>
            <person name="Rand D."/>
            <person name="Rasmussen M.D."/>
            <person name="Reed L.K."/>
            <person name="Reenan R."/>
            <person name="Reily A."/>
            <person name="Remington K.A."/>
            <person name="Rieger T.T."/>
            <person name="Ritchie M.G."/>
            <person name="Robin C."/>
            <person name="Rogers Y.H."/>
            <person name="Rohde C."/>
            <person name="Rozas J."/>
            <person name="Rubenfield M.J."/>
            <person name="Ruiz A."/>
            <person name="Russo S."/>
            <person name="Salzberg S.L."/>
            <person name="Sanchez-Gracia A."/>
            <person name="Saranga D.J."/>
            <person name="Sato H."/>
            <person name="Schaeffer S.W."/>
            <person name="Schatz M.C."/>
            <person name="Schlenke T."/>
            <person name="Schwartz R."/>
            <person name="Segarra C."/>
            <person name="Singh R.S."/>
            <person name="Sirot L."/>
            <person name="Sirota M."/>
            <person name="Sisneros N.B."/>
            <person name="Smith C.D."/>
            <person name="Smith T.F."/>
            <person name="Spieth J."/>
            <person name="Stage D.E."/>
            <person name="Stark A."/>
            <person name="Stephan W."/>
            <person name="Strausberg R.L."/>
            <person name="Strempel S."/>
            <person name="Sturgill D."/>
            <person name="Sutton G."/>
            <person name="Sutton G.G."/>
            <person name="Tao W."/>
            <person name="Teichmann S."/>
            <person name="Tobari Y.N."/>
            <person name="Tomimura Y."/>
            <person name="Tsolas J.M."/>
            <person name="Valente V.L."/>
            <person name="Venter E."/>
            <person name="Venter J.C."/>
            <person name="Vicario S."/>
            <person name="Vieira F.G."/>
            <person name="Vilella A.J."/>
            <person name="Villasante A."/>
            <person name="Walenz B."/>
            <person name="Wang J."/>
            <person name="Wasserman M."/>
            <person name="Watts T."/>
            <person name="Wilson D."/>
            <person name="Wilson R.K."/>
            <person name="Wing R.A."/>
            <person name="Wolfner M.F."/>
            <person name="Wong A."/>
            <person name="Wong G.K."/>
            <person name="Wu C.I."/>
            <person name="Wu G."/>
            <person name="Yamamoto D."/>
            <person name="Yang H.P."/>
            <person name="Yang S.P."/>
            <person name="Yorke J.A."/>
            <person name="Yoshida K."/>
            <person name="Zdobnov E."/>
            <person name="Zhang P."/>
            <person name="Zhang Y."/>
            <person name="Zimin A.V."/>
            <person name="Baldwin J."/>
            <person name="Abdouelleil A."/>
            <person name="Abdulkadir J."/>
            <person name="Abebe A."/>
            <person name="Abera B."/>
            <person name="Abreu J."/>
            <person name="Acer S.C."/>
            <person name="Aftuck L."/>
            <person name="Alexander A."/>
            <person name="An P."/>
            <person name="Anderson E."/>
            <person name="Anderson S."/>
            <person name="Arachi H."/>
            <person name="Azer M."/>
            <person name="Bachantsang P."/>
            <person name="Barry A."/>
            <person name="Bayul T."/>
            <person name="Berlin A."/>
            <person name="Bessette D."/>
            <person name="Bloom T."/>
            <person name="Blye J."/>
            <person name="Boguslavskiy L."/>
            <person name="Bonnet C."/>
            <person name="Boukhgalter B."/>
            <person name="Bourzgui I."/>
            <person name="Brown A."/>
            <person name="Cahill P."/>
            <person name="Channer S."/>
            <person name="Cheshatsang Y."/>
            <person name="Chuda L."/>
            <person name="Citroen M."/>
            <person name="Collymore A."/>
            <person name="Cooke P."/>
            <person name="Costello M."/>
            <person name="D'Aco K."/>
            <person name="Daza R."/>
            <person name="De Haan G."/>
            <person name="DeGray S."/>
            <person name="DeMaso C."/>
            <person name="Dhargay N."/>
            <person name="Dooley K."/>
            <person name="Dooley E."/>
            <person name="Doricent M."/>
            <person name="Dorje P."/>
            <person name="Dorjee K."/>
            <person name="Dupes A."/>
            <person name="Elong R."/>
            <person name="Falk J."/>
            <person name="Farina A."/>
            <person name="Faro S."/>
            <person name="Ferguson D."/>
            <person name="Fisher S."/>
            <person name="Foley C.D."/>
            <person name="Franke A."/>
            <person name="Friedrich D."/>
            <person name="Gadbois L."/>
            <person name="Gearin G."/>
            <person name="Gearin C.R."/>
            <person name="Giannoukos G."/>
            <person name="Goode T."/>
            <person name="Graham J."/>
            <person name="Grandbois E."/>
            <person name="Grewal S."/>
            <person name="Gyaltsen K."/>
            <person name="Hafez N."/>
            <person name="Hagos B."/>
            <person name="Hall J."/>
            <person name="Henson C."/>
            <person name="Hollinger A."/>
            <person name="Honan T."/>
            <person name="Huard M.D."/>
            <person name="Hughes L."/>
            <person name="Hurhula B."/>
            <person name="Husby M.E."/>
            <person name="Kamat A."/>
            <person name="Kanga B."/>
            <person name="Kashin S."/>
            <person name="Khazanovich D."/>
            <person name="Kisner P."/>
            <person name="Lance K."/>
            <person name="Lara M."/>
            <person name="Lee W."/>
            <person name="Lennon N."/>
            <person name="Letendre F."/>
            <person name="LeVine R."/>
            <person name="Lipovsky A."/>
            <person name="Liu X."/>
            <person name="Liu J."/>
            <person name="Liu S."/>
            <person name="Lokyitsang T."/>
            <person name="Lokyitsang Y."/>
            <person name="Lubonja R."/>
            <person name="Lui A."/>
            <person name="MacDonald P."/>
            <person name="Magnisalis V."/>
            <person name="Maru K."/>
            <person name="Matthews C."/>
            <person name="McCusker W."/>
            <person name="McDonough S."/>
            <person name="Mehta T."/>
            <person name="Meldrim J."/>
            <person name="Meneus L."/>
            <person name="Mihai O."/>
            <person name="Mihalev A."/>
            <person name="Mihova T."/>
            <person name="Mittelman R."/>
            <person name="Mlenga V."/>
            <person name="Montmayeur A."/>
            <person name="Mulrain L."/>
            <person name="Navidi A."/>
            <person name="Naylor J."/>
            <person name="Negash T."/>
            <person name="Nguyen T."/>
            <person name="Nguyen N."/>
            <person name="Nicol R."/>
            <person name="Norbu C."/>
            <person name="Norbu N."/>
            <person name="Novod N."/>
            <person name="O'Neill B."/>
            <person name="Osman S."/>
            <person name="Markiewicz E."/>
            <person name="Oyono O.L."/>
            <person name="Patti C."/>
            <person name="Phunkhang P."/>
            <person name="Pierre F."/>
            <person name="Priest M."/>
            <person name="Raghuraman S."/>
            <person name="Rege F."/>
            <person name="Reyes R."/>
            <person name="Rise C."/>
            <person name="Rogov P."/>
            <person name="Ross K."/>
            <person name="Ryan E."/>
            <person name="Settipalli S."/>
            <person name="Shea T."/>
            <person name="Sherpa N."/>
            <person name="Shi L."/>
            <person name="Shih D."/>
            <person name="Sparrow T."/>
            <person name="Spaulding J."/>
            <person name="Stalker J."/>
            <person name="Stange-Thomann N."/>
            <person name="Stavropoulos S."/>
            <person name="Stone C."/>
            <person name="Strader C."/>
            <person name="Tesfaye S."/>
            <person name="Thomson T."/>
            <person name="Thoulutsang Y."/>
            <person name="Thoulutsang D."/>
            <person name="Topham K."/>
            <person name="Topping I."/>
            <person name="Tsamla T."/>
            <person name="Vassiliev H."/>
            <person name="Vo A."/>
            <person name="Wangchuk T."/>
            <person name="Wangdi T."/>
            <person name="Weiand M."/>
            <person name="Wilkinson J."/>
            <person name="Wilson A."/>
            <person name="Yadav S."/>
            <person name="Young G."/>
            <person name="Yu Q."/>
            <person name="Zembek L."/>
            <person name="Zhong D."/>
            <person name="Zimmer A."/>
            <person name="Zwirko Z."/>
            <person name="Jaffe D.B."/>
            <person name="Alvarez P."/>
            <person name="Brockman W."/>
            <person name="Butler J."/>
            <person name="Chin C."/>
            <person name="Gnerre S."/>
            <person name="Grabherr M."/>
            <person name="Kleber M."/>
            <person name="Mauceli E."/>
            <person name="MacCallum I."/>
        </authorList>
    </citation>
    <scope>NUCLEOTIDE SEQUENCE [LARGE SCALE GENOMIC DNA]</scope>
    <source>
        <strain evidence="14">TSC#15010-1051.87</strain>
        <strain evidence="16">Tucson 15010-1051.87</strain>
    </source>
</reference>
<dbReference type="EMBL" id="CH940652">
    <property type="protein sequence ID" value="EDW59237.2"/>
    <property type="molecule type" value="Genomic_DNA"/>
</dbReference>
<dbReference type="Gene3D" id="1.50.40.10">
    <property type="entry name" value="Mitochondrial carrier domain"/>
    <property type="match status" value="2"/>
</dbReference>
<dbReference type="PANTHER" id="PTHR45758:SF20">
    <property type="entry name" value="MITOFERRIN-2"/>
    <property type="match status" value="1"/>
</dbReference>
<gene>
    <name evidence="14" type="primary">Dvir\GJ10770</name>
    <name evidence="14" type="ORF">Dvir_GJ10770</name>
</gene>